<dbReference type="GO" id="GO:0007165">
    <property type="term" value="P:signal transduction"/>
    <property type="evidence" value="ECO:0007669"/>
    <property type="project" value="UniProtKB-KW"/>
</dbReference>
<sequence length="682" mass="74284">MKFKTIRMRTLMSVLPVVIASMFFLTIISYLSAKSILNKELDAKMNSQLGQVVENIQKNLDKHAAIPMDLARITENTGANLTKDNYAAILKNIITNNNDTLGAGIWYEPYEYDNNTKFFSNYAYKNNDKVVYTDEYSSESYNYPNQAWYKAAVNTTNKIVWSNPYYDSTSKLTMVTATAPFYDQNKKLLGTTTGDINISNIQKMVDSVKIGNTGKAVLIDNTGLFMAGVPNEKIMKAKVSEDTTIGFKSIASDLLSGKSGNTTYTSSNGNNIIYYDTIPSTNWVVALTIPQSELYAPLNSLLIKSSIITIISILIAIAVVLLFSIHISNKLKQANLISESIAKGDLSKNIDVTTEDEIGLMYTNLNSMSDNLKDVLINISQNLENVVATSEELTASAEQTQMASEKIAISMQELAEGSDTQLNSSENAVKIVEDIGSKMHNISNNVQEVSKTSLHSLETAEKGEAVIIKVKSQMATINQNVALSSKIVHALGGKSNSIGEIVSLITDISDQTNLLALNAAIEAARAGEQGKGFAVVADEVRTLAEQSKNAAEQIAKLILEVQTEISNAINIMDEGTASVKTGLVIVDEAKNSFDDINNAVNLVSDKANNVTKVIDEIYKATKEMSISIEQISKISQDTTGNTQTVAAATEEQTALMKEVANACENLTKMATTVQNNISFFKF</sequence>
<keyword evidence="4" id="KW-1133">Transmembrane helix</keyword>
<dbReference type="Proteomes" id="UP000184310">
    <property type="component" value="Unassembled WGS sequence"/>
</dbReference>
<dbReference type="Gene3D" id="1.10.287.950">
    <property type="entry name" value="Methyl-accepting chemotaxis protein"/>
    <property type="match status" value="1"/>
</dbReference>
<dbReference type="PROSITE" id="PS50111">
    <property type="entry name" value="CHEMOTAXIS_TRANSDUC_2"/>
    <property type="match status" value="1"/>
</dbReference>
<keyword evidence="4" id="KW-0812">Transmembrane</keyword>
<dbReference type="Gene3D" id="6.10.340.10">
    <property type="match status" value="1"/>
</dbReference>
<dbReference type="CDD" id="cd12913">
    <property type="entry name" value="PDC1_MCP_like"/>
    <property type="match status" value="1"/>
</dbReference>
<feature type="domain" description="Methyl-accepting transducer" evidence="5">
    <location>
        <begin position="396"/>
        <end position="632"/>
    </location>
</feature>
<dbReference type="InterPro" id="IPR004089">
    <property type="entry name" value="MCPsignal_dom"/>
</dbReference>
<feature type="transmembrane region" description="Helical" evidence="4">
    <location>
        <begin position="301"/>
        <end position="323"/>
    </location>
</feature>
<dbReference type="Pfam" id="PF00015">
    <property type="entry name" value="MCPsignal"/>
    <property type="match status" value="1"/>
</dbReference>
<protein>
    <submittedName>
        <fullName evidence="7">Methyl-accepting chemotaxis protein</fullName>
    </submittedName>
</protein>
<gene>
    <name evidence="7" type="ORF">SAMN02745163_00657</name>
</gene>
<evidence type="ECO:0000259" key="6">
    <source>
        <dbReference type="PROSITE" id="PS50885"/>
    </source>
</evidence>
<dbReference type="SMART" id="SM00304">
    <property type="entry name" value="HAMP"/>
    <property type="match status" value="1"/>
</dbReference>
<keyword evidence="1 3" id="KW-0807">Transducer</keyword>
<dbReference type="STRING" id="1121302.SAMN02745163_00657"/>
<dbReference type="CDD" id="cd12912">
    <property type="entry name" value="PDC2_MCP_like"/>
    <property type="match status" value="1"/>
</dbReference>
<dbReference type="CDD" id="cd06225">
    <property type="entry name" value="HAMP"/>
    <property type="match status" value="1"/>
</dbReference>
<feature type="domain" description="HAMP" evidence="6">
    <location>
        <begin position="325"/>
        <end position="377"/>
    </location>
</feature>
<evidence type="ECO:0000256" key="2">
    <source>
        <dbReference type="ARBA" id="ARBA00029447"/>
    </source>
</evidence>
<dbReference type="OrthoDB" id="9760371at2"/>
<dbReference type="Pfam" id="PF22673">
    <property type="entry name" value="MCP-like_PDC_1"/>
    <property type="match status" value="1"/>
</dbReference>
<dbReference type="PANTHER" id="PTHR32089">
    <property type="entry name" value="METHYL-ACCEPTING CHEMOTAXIS PROTEIN MCPB"/>
    <property type="match status" value="1"/>
</dbReference>
<dbReference type="CDD" id="cd11386">
    <property type="entry name" value="MCP_signal"/>
    <property type="match status" value="1"/>
</dbReference>
<keyword evidence="4" id="KW-0472">Membrane</keyword>
<accession>A0A1M6D7Y9</accession>
<dbReference type="EMBL" id="FQZB01000004">
    <property type="protein sequence ID" value="SHI69347.1"/>
    <property type="molecule type" value="Genomic_DNA"/>
</dbReference>
<evidence type="ECO:0000256" key="1">
    <source>
        <dbReference type="ARBA" id="ARBA00023224"/>
    </source>
</evidence>
<comment type="similarity">
    <text evidence="2">Belongs to the methyl-accepting chemotaxis (MCP) protein family.</text>
</comment>
<evidence type="ECO:0000256" key="4">
    <source>
        <dbReference type="SAM" id="Phobius"/>
    </source>
</evidence>
<dbReference type="InterPro" id="IPR003660">
    <property type="entry name" value="HAMP_dom"/>
</dbReference>
<evidence type="ECO:0000313" key="7">
    <source>
        <dbReference type="EMBL" id="SHI69347.1"/>
    </source>
</evidence>
<dbReference type="PANTHER" id="PTHR32089:SF112">
    <property type="entry name" value="LYSOZYME-LIKE PROTEIN-RELATED"/>
    <property type="match status" value="1"/>
</dbReference>
<dbReference type="Pfam" id="PF00672">
    <property type="entry name" value="HAMP"/>
    <property type="match status" value="1"/>
</dbReference>
<dbReference type="Gene3D" id="3.30.450.20">
    <property type="entry name" value="PAS domain"/>
    <property type="match status" value="2"/>
</dbReference>
<organism evidence="7 8">
    <name type="scientific">Clostridium cavendishii DSM 21758</name>
    <dbReference type="NCBI Taxonomy" id="1121302"/>
    <lineage>
        <taxon>Bacteria</taxon>
        <taxon>Bacillati</taxon>
        <taxon>Bacillota</taxon>
        <taxon>Clostridia</taxon>
        <taxon>Eubacteriales</taxon>
        <taxon>Clostridiaceae</taxon>
        <taxon>Clostridium</taxon>
    </lineage>
</organism>
<keyword evidence="8" id="KW-1185">Reference proteome</keyword>
<dbReference type="SUPFAM" id="SSF58104">
    <property type="entry name" value="Methyl-accepting chemotaxis protein (MCP) signaling domain"/>
    <property type="match status" value="1"/>
</dbReference>
<dbReference type="GO" id="GO:0016020">
    <property type="term" value="C:membrane"/>
    <property type="evidence" value="ECO:0007669"/>
    <property type="project" value="InterPro"/>
</dbReference>
<reference evidence="7 8" key="1">
    <citation type="submission" date="2016-11" db="EMBL/GenBank/DDBJ databases">
        <authorList>
            <person name="Jaros S."/>
            <person name="Januszkiewicz K."/>
            <person name="Wedrychowicz H."/>
        </authorList>
    </citation>
    <scope>NUCLEOTIDE SEQUENCE [LARGE SCALE GENOMIC DNA]</scope>
    <source>
        <strain evidence="7 8">DSM 21758</strain>
    </source>
</reference>
<evidence type="ECO:0000256" key="3">
    <source>
        <dbReference type="PROSITE-ProRule" id="PRU00284"/>
    </source>
</evidence>
<name>A0A1M6D7Y9_9CLOT</name>
<dbReference type="PROSITE" id="PS50885">
    <property type="entry name" value="HAMP"/>
    <property type="match status" value="1"/>
</dbReference>
<dbReference type="RefSeq" id="WP_072985245.1">
    <property type="nucleotide sequence ID" value="NZ_FQZB01000004.1"/>
</dbReference>
<dbReference type="SUPFAM" id="SSF103190">
    <property type="entry name" value="Sensory domain-like"/>
    <property type="match status" value="1"/>
</dbReference>
<dbReference type="AlphaFoldDB" id="A0A1M6D7Y9"/>
<dbReference type="SMART" id="SM00283">
    <property type="entry name" value="MA"/>
    <property type="match status" value="1"/>
</dbReference>
<evidence type="ECO:0000259" key="5">
    <source>
        <dbReference type="PROSITE" id="PS50111"/>
    </source>
</evidence>
<proteinExistence type="inferred from homology"/>
<dbReference type="InterPro" id="IPR029151">
    <property type="entry name" value="Sensor-like_sf"/>
</dbReference>
<evidence type="ECO:0000313" key="8">
    <source>
        <dbReference type="Proteomes" id="UP000184310"/>
    </source>
</evidence>